<dbReference type="AlphaFoldDB" id="A0A5H2Y555"/>
<protein>
    <submittedName>
        <fullName evidence="2">Uncharacterized protein</fullName>
    </submittedName>
</protein>
<dbReference type="EMBL" id="AP020660">
    <property type="protein sequence ID" value="BBN68190.1"/>
    <property type="molecule type" value="Genomic_DNA"/>
</dbReference>
<evidence type="ECO:0000256" key="1">
    <source>
        <dbReference type="SAM" id="MobiDB-lite"/>
    </source>
</evidence>
<gene>
    <name evidence="2" type="ORF">Prudu_323S000200</name>
</gene>
<feature type="region of interest" description="Disordered" evidence="1">
    <location>
        <begin position="64"/>
        <end position="89"/>
    </location>
</feature>
<evidence type="ECO:0000313" key="2">
    <source>
        <dbReference type="EMBL" id="BBN68190.1"/>
    </source>
</evidence>
<accession>A0A5H2Y555</accession>
<organism evidence="2">
    <name type="scientific">Prunus dulcis</name>
    <name type="common">Almond</name>
    <name type="synonym">Amygdalus dulcis</name>
    <dbReference type="NCBI Taxonomy" id="3755"/>
    <lineage>
        <taxon>Eukaryota</taxon>
        <taxon>Viridiplantae</taxon>
        <taxon>Streptophyta</taxon>
        <taxon>Embryophyta</taxon>
        <taxon>Tracheophyta</taxon>
        <taxon>Spermatophyta</taxon>
        <taxon>Magnoliopsida</taxon>
        <taxon>eudicotyledons</taxon>
        <taxon>Gunneridae</taxon>
        <taxon>Pentapetalae</taxon>
        <taxon>rosids</taxon>
        <taxon>fabids</taxon>
        <taxon>Rosales</taxon>
        <taxon>Rosaceae</taxon>
        <taxon>Amygdaloideae</taxon>
        <taxon>Amygdaleae</taxon>
        <taxon>Prunus</taxon>
    </lineage>
</organism>
<feature type="region of interest" description="Disordered" evidence="1">
    <location>
        <begin position="120"/>
        <end position="140"/>
    </location>
</feature>
<name>A0A5H2Y555_PRUDU</name>
<proteinExistence type="predicted"/>
<reference evidence="2" key="1">
    <citation type="journal article" date="2019" name="Science">
        <title>Mutation of a bHLH transcription factor allowed almond domestication.</title>
        <authorList>
            <person name="Sanchez-Perez R."/>
            <person name="Pavan S."/>
            <person name="Mazzeo R."/>
            <person name="Moldovan C."/>
            <person name="Aiese Cigliano R."/>
            <person name="Del Cueto J."/>
            <person name="Ricciardi F."/>
            <person name="Lotti C."/>
            <person name="Ricciardi L."/>
            <person name="Dicenta F."/>
            <person name="Lopez-Marques R.L."/>
            <person name="Lindberg Moller B."/>
        </authorList>
    </citation>
    <scope>NUCLEOTIDE SEQUENCE</scope>
</reference>
<sequence length="140" mass="15881">MLEWHPEVMVCRREVGENLECHEGMAVQMHEMEVPWRTHGWLTSHTQGYLTNELCDCSEVECDKRQRSRPKNRERNTTLKEKVEKAMSRQVDEDVAIISGGECHGSHISECYRDSEVGSAVGTSTRTSTLSVGENVTGRT</sequence>
<feature type="compositionally biased region" description="Polar residues" evidence="1">
    <location>
        <begin position="121"/>
        <end position="140"/>
    </location>
</feature>